<feature type="transmembrane region" description="Helical" evidence="1">
    <location>
        <begin position="154"/>
        <end position="181"/>
    </location>
</feature>
<keyword evidence="1" id="KW-1133">Transmembrane helix</keyword>
<evidence type="ECO:0000313" key="2">
    <source>
        <dbReference type="EMBL" id="CAF1630725.1"/>
    </source>
</evidence>
<dbReference type="EMBL" id="CAJNOR010008253">
    <property type="protein sequence ID" value="CAF1630725.1"/>
    <property type="molecule type" value="Genomic_DNA"/>
</dbReference>
<evidence type="ECO:0000256" key="1">
    <source>
        <dbReference type="SAM" id="Phobius"/>
    </source>
</evidence>
<keyword evidence="1" id="KW-0812">Transmembrane</keyword>
<sequence>MGHISQLLSFGLLILAVVIYVSLVITKLVLYSMFSYQSCPLESNVKTYLILSGVVEITWPFLFILVIFCCKEEDFATTITTYQHWIRHPGEAWQKNGTTQEKSRGIGTLTLYAALICLLISFVLWCCGNAWITANYKHIEYYNTTSFNYCDPQLFTGAFAVIITANIDICLFAISIVAYYLSK</sequence>
<keyword evidence="3" id="KW-1185">Reference proteome</keyword>
<evidence type="ECO:0000313" key="3">
    <source>
        <dbReference type="Proteomes" id="UP000663828"/>
    </source>
</evidence>
<feature type="transmembrane region" description="Helical" evidence="1">
    <location>
        <begin position="109"/>
        <end position="134"/>
    </location>
</feature>
<organism evidence="2 3">
    <name type="scientific">Adineta ricciae</name>
    <name type="common">Rotifer</name>
    <dbReference type="NCBI Taxonomy" id="249248"/>
    <lineage>
        <taxon>Eukaryota</taxon>
        <taxon>Metazoa</taxon>
        <taxon>Spiralia</taxon>
        <taxon>Gnathifera</taxon>
        <taxon>Rotifera</taxon>
        <taxon>Eurotatoria</taxon>
        <taxon>Bdelloidea</taxon>
        <taxon>Adinetida</taxon>
        <taxon>Adinetidae</taxon>
        <taxon>Adineta</taxon>
    </lineage>
</organism>
<gene>
    <name evidence="2" type="ORF">XAT740_LOCUS51604</name>
</gene>
<keyword evidence="1" id="KW-0472">Membrane</keyword>
<accession>A0A816D7T8</accession>
<reference evidence="2" key="1">
    <citation type="submission" date="2021-02" db="EMBL/GenBank/DDBJ databases">
        <authorList>
            <person name="Nowell W R."/>
        </authorList>
    </citation>
    <scope>NUCLEOTIDE SEQUENCE</scope>
</reference>
<dbReference type="AlphaFoldDB" id="A0A816D7T8"/>
<name>A0A816D7T8_ADIRI</name>
<proteinExistence type="predicted"/>
<feature type="transmembrane region" description="Helical" evidence="1">
    <location>
        <begin position="12"/>
        <end position="36"/>
    </location>
</feature>
<protein>
    <submittedName>
        <fullName evidence="2">Uncharacterized protein</fullName>
    </submittedName>
</protein>
<comment type="caution">
    <text evidence="2">The sequence shown here is derived from an EMBL/GenBank/DDBJ whole genome shotgun (WGS) entry which is preliminary data.</text>
</comment>
<feature type="transmembrane region" description="Helical" evidence="1">
    <location>
        <begin position="48"/>
        <end position="70"/>
    </location>
</feature>
<dbReference type="Proteomes" id="UP000663828">
    <property type="component" value="Unassembled WGS sequence"/>
</dbReference>